<dbReference type="CDD" id="cd00085">
    <property type="entry name" value="HNHc"/>
    <property type="match status" value="1"/>
</dbReference>
<reference evidence="2" key="1">
    <citation type="journal article" date="2015" name="Nature">
        <title>Complex archaea that bridge the gap between prokaryotes and eukaryotes.</title>
        <authorList>
            <person name="Spang A."/>
            <person name="Saw J.H."/>
            <person name="Jorgensen S.L."/>
            <person name="Zaremba-Niedzwiedzka K."/>
            <person name="Martijn J."/>
            <person name="Lind A.E."/>
            <person name="van Eijk R."/>
            <person name="Schleper C."/>
            <person name="Guy L."/>
            <person name="Ettema T.J."/>
        </authorList>
    </citation>
    <scope>NUCLEOTIDE SEQUENCE</scope>
</reference>
<dbReference type="InterPro" id="IPR052892">
    <property type="entry name" value="NA-targeting_endonuclease"/>
</dbReference>
<name>A0A0F8YNR1_9ZZZZ</name>
<organism evidence="2">
    <name type="scientific">marine sediment metagenome</name>
    <dbReference type="NCBI Taxonomy" id="412755"/>
    <lineage>
        <taxon>unclassified sequences</taxon>
        <taxon>metagenomes</taxon>
        <taxon>ecological metagenomes</taxon>
    </lineage>
</organism>
<dbReference type="AlphaFoldDB" id="A0A0F8YNR1"/>
<dbReference type="GO" id="GO:0008270">
    <property type="term" value="F:zinc ion binding"/>
    <property type="evidence" value="ECO:0007669"/>
    <property type="project" value="InterPro"/>
</dbReference>
<dbReference type="GO" id="GO:0004519">
    <property type="term" value="F:endonuclease activity"/>
    <property type="evidence" value="ECO:0007669"/>
    <property type="project" value="InterPro"/>
</dbReference>
<evidence type="ECO:0000313" key="2">
    <source>
        <dbReference type="EMBL" id="KKK55809.1"/>
    </source>
</evidence>
<accession>A0A0F8YNR1</accession>
<gene>
    <name evidence="2" type="ORF">LCGC14_3070830</name>
</gene>
<sequence length="221" mass="25721">MSVLYQPTLVLNKGWQAHNAITVRDALVNVIAERARIVCPKSYPDPAYHYQLFNIEAWIKLDPGDKFVNAGRCHIRIPEVIIFDEFDKLPVRELVFSRKNLWKRDGFFCQYCGKQPPRDEITMDHIDPKRDGGISSFKNCVLACFKCNVKKGGRTPEVAGMPLIHWVSKNGKPCLEKYHRPKTPQWSPLYNLSRVGKFPESWKDFLQNKNDELYWNVELEP</sequence>
<dbReference type="PANTHER" id="PTHR33877:SF2">
    <property type="entry name" value="OS07G0170200 PROTEIN"/>
    <property type="match status" value="1"/>
</dbReference>
<evidence type="ECO:0000259" key="1">
    <source>
        <dbReference type="SMART" id="SM00507"/>
    </source>
</evidence>
<protein>
    <recommendedName>
        <fullName evidence="1">HNH nuclease domain-containing protein</fullName>
    </recommendedName>
</protein>
<dbReference type="InterPro" id="IPR003615">
    <property type="entry name" value="HNH_nuc"/>
</dbReference>
<dbReference type="PANTHER" id="PTHR33877">
    <property type="entry name" value="SLL1193 PROTEIN"/>
    <property type="match status" value="1"/>
</dbReference>
<comment type="caution">
    <text evidence="2">The sequence shown here is derived from an EMBL/GenBank/DDBJ whole genome shotgun (WGS) entry which is preliminary data.</text>
</comment>
<dbReference type="Pfam" id="PF01844">
    <property type="entry name" value="HNH"/>
    <property type="match status" value="1"/>
</dbReference>
<dbReference type="Gene3D" id="1.10.30.50">
    <property type="match status" value="1"/>
</dbReference>
<dbReference type="SMART" id="SM00507">
    <property type="entry name" value="HNHc"/>
    <property type="match status" value="1"/>
</dbReference>
<dbReference type="GO" id="GO:0003676">
    <property type="term" value="F:nucleic acid binding"/>
    <property type="evidence" value="ECO:0007669"/>
    <property type="project" value="InterPro"/>
</dbReference>
<feature type="domain" description="HNH nuclease" evidence="1">
    <location>
        <begin position="96"/>
        <end position="149"/>
    </location>
</feature>
<proteinExistence type="predicted"/>
<dbReference type="EMBL" id="LAZR01065313">
    <property type="protein sequence ID" value="KKK55809.1"/>
    <property type="molecule type" value="Genomic_DNA"/>
</dbReference>
<dbReference type="InterPro" id="IPR002711">
    <property type="entry name" value="HNH"/>
</dbReference>